<dbReference type="EMBL" id="CP094533">
    <property type="protein sequence ID" value="UOE26353.1"/>
    <property type="molecule type" value="Genomic_DNA"/>
</dbReference>
<evidence type="ECO:0000256" key="1">
    <source>
        <dbReference type="ARBA" id="ARBA00008520"/>
    </source>
</evidence>
<dbReference type="PROSITE" id="PS51257">
    <property type="entry name" value="PROKAR_LIPOPROTEIN"/>
    <property type="match status" value="1"/>
</dbReference>
<keyword evidence="2" id="KW-0813">Transport</keyword>
<evidence type="ECO:0000256" key="3">
    <source>
        <dbReference type="ARBA" id="ARBA00022729"/>
    </source>
</evidence>
<gene>
    <name evidence="5" type="ORF">MTP13_00815</name>
</gene>
<feature type="signal peptide" evidence="4">
    <location>
        <begin position="1"/>
        <end position="26"/>
    </location>
</feature>
<keyword evidence="6" id="KW-1185">Reference proteome</keyword>
<dbReference type="PANTHER" id="PTHR30061">
    <property type="entry name" value="MALTOSE-BINDING PERIPLASMIC PROTEIN"/>
    <property type="match status" value="1"/>
</dbReference>
<evidence type="ECO:0000313" key="6">
    <source>
        <dbReference type="Proteomes" id="UP000831304"/>
    </source>
</evidence>
<name>A0ABY4AT68_9MICO</name>
<dbReference type="InterPro" id="IPR006059">
    <property type="entry name" value="SBP"/>
</dbReference>
<comment type="similarity">
    <text evidence="1">Belongs to the bacterial solute-binding protein 1 family.</text>
</comment>
<dbReference type="RefSeq" id="WP_243569183.1">
    <property type="nucleotide sequence ID" value="NZ_BAAARD010000005.1"/>
</dbReference>
<sequence>MKRSRALLLAGVAASAVLLAGCSAPADSGSAGDGSGTVRFLGPEDPATFAPVIAAFEAEHPDITIDYTQVPFDQYSSTLQQRLGAKDDTIDVYAVDQPNLSQLAAQGFLEDLSDLSDEAKAATSSAQFEINQYDGKMWALSVWNSTQMLFFNRDALAAAGVEAPTADPAARWTWEQTADAGRAAQAAGTQYGLLLEQVEAYYQLQPLAESLGGGSGITGDDMLTVDVTNDGWQQAMAWYGDTFESGLSPRGVGGFQTAPVFIDGNVAFFVGGPWDVGRFASDATFDWGVAPMPYFEGGEVATPTGSWSWGVNTASKNKDAARAFIEFAALDPAGALATTEATTIIPSNTEAAAKYLPGLEELGGEHAAGVADLITYEIEETAVPRPVSVGYVQFESAMNTAFADIRNGSDPAARLEQATTQIQDAWKKLR</sequence>
<dbReference type="Proteomes" id="UP000831304">
    <property type="component" value="Chromosome"/>
</dbReference>
<evidence type="ECO:0000313" key="5">
    <source>
        <dbReference type="EMBL" id="UOE26353.1"/>
    </source>
</evidence>
<reference evidence="5 6" key="1">
    <citation type="submission" date="2022-03" db="EMBL/GenBank/DDBJ databases">
        <title>Agromyces sp. isolated from the gut of P. brevitarsis seulensis larvae.</title>
        <authorList>
            <person name="Won M."/>
            <person name="Kwon S.-W."/>
        </authorList>
    </citation>
    <scope>NUCLEOTIDE SEQUENCE [LARGE SCALE GENOMIC DNA]</scope>
    <source>
        <strain evidence="5 6">KACC 16215</strain>
    </source>
</reference>
<feature type="chain" id="PRO_5046171593" evidence="4">
    <location>
        <begin position="27"/>
        <end position="430"/>
    </location>
</feature>
<organism evidence="5 6">
    <name type="scientific">Agromyces soli</name>
    <dbReference type="NCBI Taxonomy" id="659012"/>
    <lineage>
        <taxon>Bacteria</taxon>
        <taxon>Bacillati</taxon>
        <taxon>Actinomycetota</taxon>
        <taxon>Actinomycetes</taxon>
        <taxon>Micrococcales</taxon>
        <taxon>Microbacteriaceae</taxon>
        <taxon>Agromyces</taxon>
    </lineage>
</organism>
<dbReference type="CDD" id="cd13585">
    <property type="entry name" value="PBP2_TMBP_like"/>
    <property type="match status" value="1"/>
</dbReference>
<proteinExistence type="inferred from homology"/>
<dbReference type="SUPFAM" id="SSF53850">
    <property type="entry name" value="Periplasmic binding protein-like II"/>
    <property type="match status" value="1"/>
</dbReference>
<protein>
    <submittedName>
        <fullName evidence="5">Sugar ABC transporter substrate-binding protein</fullName>
    </submittedName>
</protein>
<evidence type="ECO:0000256" key="2">
    <source>
        <dbReference type="ARBA" id="ARBA00022448"/>
    </source>
</evidence>
<accession>A0ABY4AT68</accession>
<dbReference type="PANTHER" id="PTHR30061:SF50">
    <property type="entry name" value="MALTOSE_MALTODEXTRIN-BINDING PERIPLASMIC PROTEIN"/>
    <property type="match status" value="1"/>
</dbReference>
<evidence type="ECO:0000256" key="4">
    <source>
        <dbReference type="SAM" id="SignalP"/>
    </source>
</evidence>
<dbReference type="Pfam" id="PF01547">
    <property type="entry name" value="SBP_bac_1"/>
    <property type="match status" value="1"/>
</dbReference>
<keyword evidence="3 4" id="KW-0732">Signal</keyword>
<dbReference type="Gene3D" id="3.40.190.10">
    <property type="entry name" value="Periplasmic binding protein-like II"/>
    <property type="match status" value="1"/>
</dbReference>